<reference evidence="4 5" key="1">
    <citation type="journal article" date="2016" name="G3 (Bethesda)">
        <title>First Draft Assembly and Annotation of the Genome of a California Endemic Oak Quercus lobata Nee (Fagaceae).</title>
        <authorList>
            <person name="Sork V.L."/>
            <person name="Fitz-Gibbon S.T."/>
            <person name="Puiu D."/>
            <person name="Crepeau M."/>
            <person name="Gugger P.F."/>
            <person name="Sherman R."/>
            <person name="Stevens K."/>
            <person name="Langley C.H."/>
            <person name="Pellegrini M."/>
            <person name="Salzberg S.L."/>
        </authorList>
    </citation>
    <scope>NUCLEOTIDE SEQUENCE [LARGE SCALE GENOMIC DNA]</scope>
    <source>
        <strain evidence="4 5">cv. SW786</strain>
    </source>
</reference>
<comment type="similarity">
    <text evidence="1">Belongs to the PPR family. P subfamily.</text>
</comment>
<name>A0A7N2LQP9_QUELO</name>
<evidence type="ECO:0000313" key="4">
    <source>
        <dbReference type="EnsemblPlants" id="QL05p050199:mrna"/>
    </source>
</evidence>
<dbReference type="Gene3D" id="1.25.40.10">
    <property type="entry name" value="Tetratricopeptide repeat domain"/>
    <property type="match status" value="2"/>
</dbReference>
<dbReference type="Pfam" id="PF12854">
    <property type="entry name" value="PPR_1"/>
    <property type="match status" value="1"/>
</dbReference>
<dbReference type="NCBIfam" id="TIGR00756">
    <property type="entry name" value="PPR"/>
    <property type="match status" value="1"/>
</dbReference>
<evidence type="ECO:0008006" key="6">
    <source>
        <dbReference type="Google" id="ProtNLM"/>
    </source>
</evidence>
<evidence type="ECO:0000256" key="3">
    <source>
        <dbReference type="PROSITE-ProRule" id="PRU00708"/>
    </source>
</evidence>
<dbReference type="Gramene" id="QL05p050199:mrna">
    <property type="protein sequence ID" value="QL05p050199:mrna"/>
    <property type="gene ID" value="QL05p050199"/>
</dbReference>
<reference evidence="4" key="2">
    <citation type="submission" date="2021-01" db="UniProtKB">
        <authorList>
            <consortium name="EnsemblPlants"/>
        </authorList>
    </citation>
    <scope>IDENTIFICATION</scope>
</reference>
<dbReference type="AlphaFoldDB" id="A0A7N2LQP9"/>
<dbReference type="PANTHER" id="PTHR47447:SF17">
    <property type="entry name" value="OS12G0638900 PROTEIN"/>
    <property type="match status" value="1"/>
</dbReference>
<dbReference type="InterPro" id="IPR002885">
    <property type="entry name" value="PPR_rpt"/>
</dbReference>
<evidence type="ECO:0000256" key="2">
    <source>
        <dbReference type="ARBA" id="ARBA00022737"/>
    </source>
</evidence>
<dbReference type="InParanoid" id="A0A7N2LQP9"/>
<feature type="repeat" description="PPR" evidence="3">
    <location>
        <begin position="9"/>
        <end position="43"/>
    </location>
</feature>
<accession>A0A7N2LQP9</accession>
<dbReference type="PANTHER" id="PTHR47447">
    <property type="entry name" value="OS03G0856100 PROTEIN"/>
    <property type="match status" value="1"/>
</dbReference>
<organism evidence="4 5">
    <name type="scientific">Quercus lobata</name>
    <name type="common">Valley oak</name>
    <dbReference type="NCBI Taxonomy" id="97700"/>
    <lineage>
        <taxon>Eukaryota</taxon>
        <taxon>Viridiplantae</taxon>
        <taxon>Streptophyta</taxon>
        <taxon>Embryophyta</taxon>
        <taxon>Tracheophyta</taxon>
        <taxon>Spermatophyta</taxon>
        <taxon>Magnoliopsida</taxon>
        <taxon>eudicotyledons</taxon>
        <taxon>Gunneridae</taxon>
        <taxon>Pentapetalae</taxon>
        <taxon>rosids</taxon>
        <taxon>fabids</taxon>
        <taxon>Fagales</taxon>
        <taxon>Fagaceae</taxon>
        <taxon>Quercus</taxon>
    </lineage>
</organism>
<dbReference type="InterPro" id="IPR011990">
    <property type="entry name" value="TPR-like_helical_dom_sf"/>
</dbReference>
<keyword evidence="2" id="KW-0677">Repeat</keyword>
<protein>
    <recommendedName>
        <fullName evidence="6">Pentatricopeptide repeat-containing protein</fullName>
    </recommendedName>
</protein>
<dbReference type="EnsemblPlants" id="QL05p050199:mrna">
    <property type="protein sequence ID" value="QL05p050199:mrna"/>
    <property type="gene ID" value="QL05p050199"/>
</dbReference>
<dbReference type="Pfam" id="PF13812">
    <property type="entry name" value="PPR_3"/>
    <property type="match status" value="1"/>
</dbReference>
<proteinExistence type="inferred from homology"/>
<keyword evidence="5" id="KW-1185">Reference proteome</keyword>
<dbReference type="EMBL" id="LRBV02000005">
    <property type="status" value="NOT_ANNOTATED_CDS"/>
    <property type="molecule type" value="Genomic_DNA"/>
</dbReference>
<dbReference type="Proteomes" id="UP000594261">
    <property type="component" value="Chromosome 5"/>
</dbReference>
<dbReference type="PROSITE" id="PS51375">
    <property type="entry name" value="PPR"/>
    <property type="match status" value="1"/>
</dbReference>
<evidence type="ECO:0000256" key="1">
    <source>
        <dbReference type="ARBA" id="ARBA00007626"/>
    </source>
</evidence>
<evidence type="ECO:0000313" key="5">
    <source>
        <dbReference type="Proteomes" id="UP000594261"/>
    </source>
</evidence>
<sequence>MRDEGFELDVVTYGIIINAHCKARKYDEALELFRQMEAKNCKPTPQSIKIVLIRSLTSDSLSTLKDQTFLQNSKPHIETQHGSLPKYYLGFYRHDGVGQVFDVINDKVPDVILSNRVHEDIEKVCKLLTIGSNSSIESILDGAKFEHKGLLSKETFALISQKHAKAWKVKEAADAFEKIEKFGMKLEVSDHNRLIDTLSKSRNVEKAQEMFDTVKKRRVLGVHESVMELVTLESLGNGDYTCERAKTEREKLYRN</sequence>